<reference evidence="1 2" key="1">
    <citation type="submission" date="2019-04" db="EMBL/GenBank/DDBJ databases">
        <title>High contiguity whole genome sequence and gene annotation resource for two Venturia nashicola isolates.</title>
        <authorList>
            <person name="Prokchorchik M."/>
            <person name="Won K."/>
            <person name="Lee Y."/>
            <person name="Choi E.D."/>
            <person name="Segonzac C."/>
            <person name="Sohn K.H."/>
        </authorList>
    </citation>
    <scope>NUCLEOTIDE SEQUENCE [LARGE SCALE GENOMIC DNA]</scope>
    <source>
        <strain evidence="1 2">PRI2</strain>
    </source>
</reference>
<dbReference type="AlphaFoldDB" id="A0A4Z1P3M9"/>
<organism evidence="1 2">
    <name type="scientific">Venturia nashicola</name>
    <dbReference type="NCBI Taxonomy" id="86259"/>
    <lineage>
        <taxon>Eukaryota</taxon>
        <taxon>Fungi</taxon>
        <taxon>Dikarya</taxon>
        <taxon>Ascomycota</taxon>
        <taxon>Pezizomycotina</taxon>
        <taxon>Dothideomycetes</taxon>
        <taxon>Pleosporomycetidae</taxon>
        <taxon>Venturiales</taxon>
        <taxon>Venturiaceae</taxon>
        <taxon>Venturia</taxon>
    </lineage>
</organism>
<keyword evidence="2" id="KW-1185">Reference proteome</keyword>
<dbReference type="Proteomes" id="UP000298493">
    <property type="component" value="Unassembled WGS sequence"/>
</dbReference>
<evidence type="ECO:0000313" key="2">
    <source>
        <dbReference type="Proteomes" id="UP000298493"/>
    </source>
</evidence>
<evidence type="ECO:0000313" key="1">
    <source>
        <dbReference type="EMBL" id="TID23397.1"/>
    </source>
</evidence>
<dbReference type="EMBL" id="SNSC02000006">
    <property type="protein sequence ID" value="TID23397.1"/>
    <property type="molecule type" value="Genomic_DNA"/>
</dbReference>
<name>A0A4Z1P3M9_9PEZI</name>
<protein>
    <submittedName>
        <fullName evidence="1">Uncharacterized protein</fullName>
    </submittedName>
</protein>
<proteinExistence type="predicted"/>
<comment type="caution">
    <text evidence="1">The sequence shown here is derived from an EMBL/GenBank/DDBJ whole genome shotgun (WGS) entry which is preliminary data.</text>
</comment>
<sequence>MDSTTSQPPSTCQDQKNTLPKNQATVVDIHKTPFCSSHQYSAVQSSARVQGRVSQEQGDFAYSRTTRWKSLDYALAAREAVFTQVFCNLRSILMHLDIWK</sequence>
<accession>A0A4Z1P3M9</accession>
<gene>
    <name evidence="1" type="ORF">E6O75_ATG03033</name>
</gene>